<dbReference type="PANTHER" id="PTHR30572">
    <property type="entry name" value="MEMBRANE COMPONENT OF TRANSPORTER-RELATED"/>
    <property type="match status" value="1"/>
</dbReference>
<feature type="transmembrane region" description="Helical" evidence="7">
    <location>
        <begin position="249"/>
        <end position="278"/>
    </location>
</feature>
<keyword evidence="2" id="KW-1003">Cell membrane</keyword>
<evidence type="ECO:0000259" key="8">
    <source>
        <dbReference type="Pfam" id="PF02687"/>
    </source>
</evidence>
<proteinExistence type="inferred from homology"/>
<dbReference type="RefSeq" id="WP_130629231.1">
    <property type="nucleotide sequence ID" value="NZ_CP036164.1"/>
</dbReference>
<evidence type="ECO:0000256" key="6">
    <source>
        <dbReference type="ARBA" id="ARBA00038076"/>
    </source>
</evidence>
<feature type="transmembrane region" description="Helical" evidence="7">
    <location>
        <begin position="16"/>
        <end position="36"/>
    </location>
</feature>
<evidence type="ECO:0000256" key="1">
    <source>
        <dbReference type="ARBA" id="ARBA00004651"/>
    </source>
</evidence>
<evidence type="ECO:0000256" key="3">
    <source>
        <dbReference type="ARBA" id="ARBA00022692"/>
    </source>
</evidence>
<reference evidence="9 10" key="1">
    <citation type="submission" date="2019-02" db="EMBL/GenBank/DDBJ databases">
        <title>Genomic data mining of an Antarctic deep-sea actinobacterium, Janibacterlimosus P3-3-X1.</title>
        <authorList>
            <person name="Liao L."/>
            <person name="Chen B."/>
        </authorList>
    </citation>
    <scope>NUCLEOTIDE SEQUENCE [LARGE SCALE GENOMIC DNA]</scope>
    <source>
        <strain evidence="9 10">P3-3-X1</strain>
    </source>
</reference>
<feature type="transmembrane region" description="Helical" evidence="7">
    <location>
        <begin position="742"/>
        <end position="767"/>
    </location>
</feature>
<comment type="subcellular location">
    <subcellularLocation>
        <location evidence="1">Cell membrane</location>
        <topology evidence="1">Multi-pass membrane protein</topology>
    </subcellularLocation>
</comment>
<keyword evidence="4 7" id="KW-1133">Transmembrane helix</keyword>
<evidence type="ECO:0000256" key="4">
    <source>
        <dbReference type="ARBA" id="ARBA00022989"/>
    </source>
</evidence>
<dbReference type="EMBL" id="CP036164">
    <property type="protein sequence ID" value="QBF46002.1"/>
    <property type="molecule type" value="Genomic_DNA"/>
</dbReference>
<organism evidence="9 10">
    <name type="scientific">Janibacter limosus</name>
    <dbReference type="NCBI Taxonomy" id="53458"/>
    <lineage>
        <taxon>Bacteria</taxon>
        <taxon>Bacillati</taxon>
        <taxon>Actinomycetota</taxon>
        <taxon>Actinomycetes</taxon>
        <taxon>Micrococcales</taxon>
        <taxon>Intrasporangiaceae</taxon>
        <taxon>Janibacter</taxon>
    </lineage>
</organism>
<dbReference type="KEGG" id="jli:EXU32_06895"/>
<keyword evidence="3 7" id="KW-0812">Transmembrane</keyword>
<feature type="domain" description="ABC3 transporter permease C-terminal" evidence="8">
    <location>
        <begin position="700"/>
        <end position="816"/>
    </location>
</feature>
<accession>A0A4P6MTC7</accession>
<dbReference type="Pfam" id="PF02687">
    <property type="entry name" value="FtsX"/>
    <property type="match status" value="2"/>
</dbReference>
<feature type="transmembrane region" description="Helical" evidence="7">
    <location>
        <begin position="431"/>
        <end position="456"/>
    </location>
</feature>
<dbReference type="AlphaFoldDB" id="A0A4P6MTC7"/>
<evidence type="ECO:0000256" key="5">
    <source>
        <dbReference type="ARBA" id="ARBA00023136"/>
    </source>
</evidence>
<dbReference type="OrthoDB" id="9780560at2"/>
<feature type="domain" description="ABC3 transporter permease C-terminal" evidence="8">
    <location>
        <begin position="256"/>
        <end position="374"/>
    </location>
</feature>
<gene>
    <name evidence="9" type="ORF">EXU32_06895</name>
</gene>
<dbReference type="InterPro" id="IPR003838">
    <property type="entry name" value="ABC3_permease_C"/>
</dbReference>
<evidence type="ECO:0000256" key="2">
    <source>
        <dbReference type="ARBA" id="ARBA00022475"/>
    </source>
</evidence>
<keyword evidence="10" id="KW-1185">Reference proteome</keyword>
<feature type="transmembrane region" description="Helical" evidence="7">
    <location>
        <begin position="787"/>
        <end position="807"/>
    </location>
</feature>
<evidence type="ECO:0000313" key="9">
    <source>
        <dbReference type="EMBL" id="QBF46002.1"/>
    </source>
</evidence>
<keyword evidence="5 7" id="KW-0472">Membrane</keyword>
<feature type="transmembrane region" description="Helical" evidence="7">
    <location>
        <begin position="477"/>
        <end position="499"/>
    </location>
</feature>
<protein>
    <submittedName>
        <fullName evidence="9">FtsX-like permease family protein</fullName>
    </submittedName>
</protein>
<feature type="transmembrane region" description="Helical" evidence="7">
    <location>
        <begin position="306"/>
        <end position="327"/>
    </location>
</feature>
<feature type="transmembrane region" description="Helical" evidence="7">
    <location>
        <begin position="692"/>
        <end position="721"/>
    </location>
</feature>
<name>A0A4P6MTC7_9MICO</name>
<feature type="transmembrane region" description="Helical" evidence="7">
    <location>
        <begin position="399"/>
        <end position="419"/>
    </location>
</feature>
<sequence length="824" mass="82435">MLSLSLASLRHQSRQYLAPGLAVVLGIAFMAATLVLTGTMSSSIRQSVAGQYEPYASVVVARGADTIPAAVAHQVEEVAGVRAVDPVRTGSGLLRTSTGESYAMVTTESTTSPHPVLEGRAPRAATEVALSATVAAGSQLEVGDTVPVTAASGGSAGPVRATVVGILDVAGDPRYGGGTPAVFATPDGVTRLTGAKGWAEIDVVSATDEEASTAAIRTALEAKGVDVTVVTATQHADDKVTEFTGGTDFLAVFFLAFAVIALFVSAIVIANTFSILLARRARETAMLRAVGATRGQVIRSALAESLVVGVLFSVVGVITGIAMAWGLTRAGGALAGDALPDLVFTVPVRAVAVPVVVGVLVVLVAALPPVVRSSRVAPLAALRPDAAITATSRGGRVRIALGLVLVAAGAAALVVAGSLPSVLVGVVGGLVSFTGVIMAGSVLVPWAARAIGLVAARPFGPAGRLAIDNAVRNPARAAATASALLVGVTLVTMTAVGAATTRTAVTDFVNARYPVDVVVQGSAIPGATASAIRSTDGVAATATLSGTTVDASWGSSSARPMLSAVPEGLRDVVRDPTAVPTVTDGSVVVSEEAAGSSGIRPGDEVILQGPDGRTRARVTVAGDFDVAWLVTPATLAEVEHQPATTALLARFTDGADATATLDGVKELAGSIDEGQVSGAAPVRAANMQALDIALAVVLALLAISVVIAVVGIANTLSLSVIERTRESALLRALGLTRGQLRAMLAIEAVLLSLVGVVLGTALGVAYGVAGVRSLFGEFMAVSPTLPWGQLAAVALVAVLAGLLASVLPAHRATKVAPAQALAVE</sequence>
<dbReference type="GO" id="GO:0022857">
    <property type="term" value="F:transmembrane transporter activity"/>
    <property type="evidence" value="ECO:0007669"/>
    <property type="project" value="TreeGrafter"/>
</dbReference>
<feature type="transmembrane region" description="Helical" evidence="7">
    <location>
        <begin position="347"/>
        <end position="367"/>
    </location>
</feature>
<evidence type="ECO:0000313" key="10">
    <source>
        <dbReference type="Proteomes" id="UP000290408"/>
    </source>
</evidence>
<comment type="similarity">
    <text evidence="6">Belongs to the ABC-4 integral membrane protein family.</text>
</comment>
<evidence type="ECO:0000256" key="7">
    <source>
        <dbReference type="SAM" id="Phobius"/>
    </source>
</evidence>
<dbReference type="InterPro" id="IPR050250">
    <property type="entry name" value="Macrolide_Exporter_MacB"/>
</dbReference>
<dbReference type="Proteomes" id="UP000290408">
    <property type="component" value="Chromosome"/>
</dbReference>
<dbReference type="PANTHER" id="PTHR30572:SF4">
    <property type="entry name" value="ABC TRANSPORTER PERMEASE YTRF"/>
    <property type="match status" value="1"/>
</dbReference>
<dbReference type="GO" id="GO:0005886">
    <property type="term" value="C:plasma membrane"/>
    <property type="evidence" value="ECO:0007669"/>
    <property type="project" value="UniProtKB-SubCell"/>
</dbReference>